<dbReference type="NCBIfam" id="NF038155">
    <property type="entry name" value="lanthi_I_FDLD"/>
    <property type="match status" value="1"/>
</dbReference>
<evidence type="ECO:0000313" key="2">
    <source>
        <dbReference type="Proteomes" id="UP001589810"/>
    </source>
</evidence>
<gene>
    <name evidence="1" type="ORF">ACFFH7_04445</name>
</gene>
<sequence>MPTQNALVEDFDLDLQIEESSLTSELPVRSATVATATPTCPITHCEC</sequence>
<dbReference type="RefSeq" id="WP_273939536.1">
    <property type="nucleotide sequence ID" value="NZ_CP097263.1"/>
</dbReference>
<protein>
    <submittedName>
        <fullName evidence="1">FDLD family class I lanthipeptide</fullName>
    </submittedName>
</protein>
<organism evidence="1 2">
    <name type="scientific">Kutzneria chonburiensis</name>
    <dbReference type="NCBI Taxonomy" id="1483604"/>
    <lineage>
        <taxon>Bacteria</taxon>
        <taxon>Bacillati</taxon>
        <taxon>Actinomycetota</taxon>
        <taxon>Actinomycetes</taxon>
        <taxon>Pseudonocardiales</taxon>
        <taxon>Pseudonocardiaceae</taxon>
        <taxon>Kutzneria</taxon>
    </lineage>
</organism>
<evidence type="ECO:0000313" key="1">
    <source>
        <dbReference type="EMBL" id="MFC0540713.1"/>
    </source>
</evidence>
<reference evidence="1 2" key="1">
    <citation type="submission" date="2024-09" db="EMBL/GenBank/DDBJ databases">
        <authorList>
            <person name="Sun Q."/>
            <person name="Mori K."/>
        </authorList>
    </citation>
    <scope>NUCLEOTIDE SEQUENCE [LARGE SCALE GENOMIC DNA]</scope>
    <source>
        <strain evidence="1 2">TBRC 1432</strain>
    </source>
</reference>
<keyword evidence="2" id="KW-1185">Reference proteome</keyword>
<proteinExistence type="predicted"/>
<name>A0ABV6MK91_9PSEU</name>
<dbReference type="EMBL" id="JBHLUD010000001">
    <property type="protein sequence ID" value="MFC0540713.1"/>
    <property type="molecule type" value="Genomic_DNA"/>
</dbReference>
<dbReference type="Proteomes" id="UP001589810">
    <property type="component" value="Unassembled WGS sequence"/>
</dbReference>
<comment type="caution">
    <text evidence="1">The sequence shown here is derived from an EMBL/GenBank/DDBJ whole genome shotgun (WGS) entry which is preliminary data.</text>
</comment>
<accession>A0ABV6MK91</accession>